<dbReference type="GO" id="GO:0005992">
    <property type="term" value="P:trehalose biosynthetic process"/>
    <property type="evidence" value="ECO:0007669"/>
    <property type="project" value="InterPro"/>
</dbReference>
<dbReference type="EMBL" id="KF123640">
    <property type="protein sequence ID" value="AIA90946.1"/>
    <property type="molecule type" value="Genomic_DNA"/>
</dbReference>
<name>A0A060CDY8_9ACTN</name>
<dbReference type="Gene3D" id="3.40.50.1000">
    <property type="entry name" value="HAD superfamily/HAD-like"/>
    <property type="match status" value="1"/>
</dbReference>
<organism evidence="1">
    <name type="scientific">uncultured Salinispora sp</name>
    <dbReference type="NCBI Taxonomy" id="306594"/>
    <lineage>
        <taxon>Bacteria</taxon>
        <taxon>Bacillati</taxon>
        <taxon>Actinomycetota</taxon>
        <taxon>Actinomycetes</taxon>
        <taxon>Micromonosporales</taxon>
        <taxon>Micromonosporaceae</taxon>
        <taxon>Salinispora</taxon>
        <taxon>environmental samples</taxon>
    </lineage>
</organism>
<dbReference type="InterPro" id="IPR036412">
    <property type="entry name" value="HAD-like_sf"/>
</dbReference>
<dbReference type="InterPro" id="IPR023214">
    <property type="entry name" value="HAD_sf"/>
</dbReference>
<dbReference type="Gene3D" id="3.30.70.1020">
    <property type="entry name" value="Trehalose-6-phosphate phosphatase related protein, domain 2"/>
    <property type="match status" value="1"/>
</dbReference>
<proteinExistence type="predicted"/>
<dbReference type="AlphaFoldDB" id="A0A060CDY8"/>
<accession>A0A060CDY8</accession>
<dbReference type="SUPFAM" id="SSF56784">
    <property type="entry name" value="HAD-like"/>
    <property type="match status" value="1"/>
</dbReference>
<protein>
    <submittedName>
        <fullName evidence="1">CAZy families GH15 protein</fullName>
    </submittedName>
</protein>
<dbReference type="InterPro" id="IPR003337">
    <property type="entry name" value="Trehalose_PPase"/>
</dbReference>
<dbReference type="Pfam" id="PF02358">
    <property type="entry name" value="Trehalose_PPase"/>
    <property type="match status" value="1"/>
</dbReference>
<evidence type="ECO:0000313" key="1">
    <source>
        <dbReference type="EMBL" id="AIA90946.1"/>
    </source>
</evidence>
<feature type="non-terminal residue" evidence="1">
    <location>
        <position position="77"/>
    </location>
</feature>
<reference evidence="1" key="1">
    <citation type="journal article" date="2013" name="Environ. Microbiol.">
        <title>Seasonally variable intestinal metagenomes of the red palm weevil (Rhynchophorus ferrugineus).</title>
        <authorList>
            <person name="Jia S."/>
            <person name="Zhang X."/>
            <person name="Zhang G."/>
            <person name="Yin A."/>
            <person name="Zhang S."/>
            <person name="Li F."/>
            <person name="Wang L."/>
            <person name="Zhao D."/>
            <person name="Yun Q."/>
            <person name="Tala"/>
            <person name="Wang J."/>
            <person name="Sun G."/>
            <person name="Baabdullah M."/>
            <person name="Yu X."/>
            <person name="Hu S."/>
            <person name="Al-Mssallem I.S."/>
            <person name="Yu J."/>
        </authorList>
    </citation>
    <scope>NUCLEOTIDE SEQUENCE</scope>
</reference>
<sequence length="77" mass="8110">MRPGRNVVDVSIRDASKGTALARLARDADVTVFAGDDVTDEDAFAVMRDGDVSIKVGAGETRARYRVADVTDVAAAL</sequence>